<name>A0A940DRG6_9BACT</name>
<dbReference type="PROSITE" id="PS00758">
    <property type="entry name" value="ARGE_DAPE_CPG2_1"/>
    <property type="match status" value="1"/>
</dbReference>
<keyword evidence="2" id="KW-0479">Metal-binding</keyword>
<dbReference type="Gene3D" id="3.30.70.360">
    <property type="match status" value="1"/>
</dbReference>
<dbReference type="InterPro" id="IPR050072">
    <property type="entry name" value="Peptidase_M20A"/>
</dbReference>
<evidence type="ECO:0000313" key="8">
    <source>
        <dbReference type="Proteomes" id="UP000725002"/>
    </source>
</evidence>
<comment type="caution">
    <text evidence="7">The sequence shown here is derived from an EMBL/GenBank/DDBJ whole genome shotgun (WGS) entry which is preliminary data.</text>
</comment>
<dbReference type="InterPro" id="IPR036264">
    <property type="entry name" value="Bact_exopeptidase_dim_dom"/>
</dbReference>
<dbReference type="InterPro" id="IPR002933">
    <property type="entry name" value="Peptidase_M20"/>
</dbReference>
<dbReference type="Gene3D" id="3.40.630.10">
    <property type="entry name" value="Zn peptidases"/>
    <property type="match status" value="1"/>
</dbReference>
<comment type="cofactor">
    <cofactor evidence="1">
        <name>Zn(2+)</name>
        <dbReference type="ChEBI" id="CHEBI:29105"/>
    </cofactor>
</comment>
<dbReference type="Pfam" id="PF07687">
    <property type="entry name" value="M20_dimer"/>
    <property type="match status" value="1"/>
</dbReference>
<dbReference type="PANTHER" id="PTHR43808:SF31">
    <property type="entry name" value="N-ACETYL-L-CITRULLINE DEACETYLASE"/>
    <property type="match status" value="1"/>
</dbReference>
<evidence type="ECO:0000256" key="1">
    <source>
        <dbReference type="ARBA" id="ARBA00001947"/>
    </source>
</evidence>
<evidence type="ECO:0000259" key="6">
    <source>
        <dbReference type="Pfam" id="PF07687"/>
    </source>
</evidence>
<dbReference type="SUPFAM" id="SSF55031">
    <property type="entry name" value="Bacterial exopeptidase dimerisation domain"/>
    <property type="match status" value="1"/>
</dbReference>
<dbReference type="InterPro" id="IPR001261">
    <property type="entry name" value="ArgE/DapE_CS"/>
</dbReference>
<protein>
    <submittedName>
        <fullName evidence="7">M20/M25/M40 family metallo-hydrolase</fullName>
    </submittedName>
</protein>
<evidence type="ECO:0000256" key="3">
    <source>
        <dbReference type="ARBA" id="ARBA00022801"/>
    </source>
</evidence>
<dbReference type="GO" id="GO:0046872">
    <property type="term" value="F:metal ion binding"/>
    <property type="evidence" value="ECO:0007669"/>
    <property type="project" value="UniProtKB-KW"/>
</dbReference>
<feature type="domain" description="Peptidase M20 dimerisation" evidence="6">
    <location>
        <begin position="222"/>
        <end position="323"/>
    </location>
</feature>
<dbReference type="PANTHER" id="PTHR43808">
    <property type="entry name" value="ACETYLORNITHINE DEACETYLASE"/>
    <property type="match status" value="1"/>
</dbReference>
<dbReference type="SUPFAM" id="SSF53187">
    <property type="entry name" value="Zn-dependent exopeptidases"/>
    <property type="match status" value="1"/>
</dbReference>
<dbReference type="AlphaFoldDB" id="A0A940DRG6"/>
<accession>A0A940DRG6</accession>
<reference evidence="7" key="2">
    <citation type="journal article" date="2021" name="PeerJ">
        <title>Extensive microbial diversity within the chicken gut microbiome revealed by metagenomics and culture.</title>
        <authorList>
            <person name="Gilroy R."/>
            <person name="Ravi A."/>
            <person name="Getino M."/>
            <person name="Pursley I."/>
            <person name="Horton D.L."/>
            <person name="Alikhan N.F."/>
            <person name="Baker D."/>
            <person name="Gharbi K."/>
            <person name="Hall N."/>
            <person name="Watson M."/>
            <person name="Adriaenssens E.M."/>
            <person name="Foster-Nyarko E."/>
            <person name="Jarju S."/>
            <person name="Secka A."/>
            <person name="Antonio M."/>
            <person name="Oren A."/>
            <person name="Chaudhuri R.R."/>
            <person name="La Ragione R."/>
            <person name="Hildebrand F."/>
            <person name="Pallen M.J."/>
        </authorList>
    </citation>
    <scope>NUCLEOTIDE SEQUENCE</scope>
    <source>
        <strain evidence="7">G3-8215</strain>
    </source>
</reference>
<evidence type="ECO:0000256" key="4">
    <source>
        <dbReference type="ARBA" id="ARBA00022833"/>
    </source>
</evidence>
<dbReference type="GO" id="GO:0008777">
    <property type="term" value="F:acetylornithine deacetylase activity"/>
    <property type="evidence" value="ECO:0007669"/>
    <property type="project" value="TreeGrafter"/>
</dbReference>
<dbReference type="Proteomes" id="UP000725002">
    <property type="component" value="Unassembled WGS sequence"/>
</dbReference>
<dbReference type="Pfam" id="PF01546">
    <property type="entry name" value="Peptidase_M20"/>
    <property type="match status" value="1"/>
</dbReference>
<keyword evidence="5" id="KW-0170">Cobalt</keyword>
<sequence length="409" mass="45563">MDQTKKYIHESVRLLKEMIAIPSLSFHEDEVCSHICSFLDSCGIIHYREKNNIIALNRHFDPTHKSLMLNAHIDTVPPGTEYSFDPYEPDYSAAAETIPADPAKKGAVSHEYPETGHGFICGLGSNDDGASVVSMIAAFRHFYDERLPVNLILVLSSEEERSGKNGMDRIWLRFPTIIAEAFHLMTPAGNPEFYIHEGRSESCRYPQWAIVGEPTGMAAATSERGLLVIDAVAEGVSGHAARNEGINAIDIAVDDITKLHGHVFHKVSTSMGQVNMNVTQINAGSAHNVIPDRCEFVIDIRPTERYSNKEILNELQSICKSRLTARNLHNRSSATPAKSPLLECIKSMGISTFSSPTTSDWMRINCEAIKMGPGDSRRSHKKDEFVYISEIENAVGTYIEFIKRFCNNY</sequence>
<gene>
    <name evidence="7" type="ORF">IAB75_04460</name>
</gene>
<dbReference type="InterPro" id="IPR011650">
    <property type="entry name" value="Peptidase_M20_dimer"/>
</dbReference>
<evidence type="ECO:0000313" key="7">
    <source>
        <dbReference type="EMBL" id="MBO8483347.1"/>
    </source>
</evidence>
<reference evidence="7" key="1">
    <citation type="submission" date="2020-10" db="EMBL/GenBank/DDBJ databases">
        <authorList>
            <person name="Gilroy R."/>
        </authorList>
    </citation>
    <scope>NUCLEOTIDE SEQUENCE</scope>
    <source>
        <strain evidence="7">G3-8215</strain>
    </source>
</reference>
<organism evidence="7 8">
    <name type="scientific">Candidatus Cryptobacteroides avicola</name>
    <dbReference type="NCBI Taxonomy" id="2840757"/>
    <lineage>
        <taxon>Bacteria</taxon>
        <taxon>Pseudomonadati</taxon>
        <taxon>Bacteroidota</taxon>
        <taxon>Bacteroidia</taxon>
        <taxon>Bacteroidales</taxon>
        <taxon>Candidatus Cryptobacteroides</taxon>
    </lineage>
</organism>
<dbReference type="GO" id="GO:0006526">
    <property type="term" value="P:L-arginine biosynthetic process"/>
    <property type="evidence" value="ECO:0007669"/>
    <property type="project" value="TreeGrafter"/>
</dbReference>
<proteinExistence type="predicted"/>
<keyword evidence="4" id="KW-0862">Zinc</keyword>
<dbReference type="EMBL" id="JADILV010000031">
    <property type="protein sequence ID" value="MBO8483347.1"/>
    <property type="molecule type" value="Genomic_DNA"/>
</dbReference>
<evidence type="ECO:0000256" key="2">
    <source>
        <dbReference type="ARBA" id="ARBA00022723"/>
    </source>
</evidence>
<keyword evidence="3" id="KW-0378">Hydrolase</keyword>
<evidence type="ECO:0000256" key="5">
    <source>
        <dbReference type="ARBA" id="ARBA00023285"/>
    </source>
</evidence>